<dbReference type="GO" id="GO:1903806">
    <property type="term" value="P:L-isoleucine import across plasma membrane"/>
    <property type="evidence" value="ECO:0007669"/>
    <property type="project" value="TreeGrafter"/>
</dbReference>
<dbReference type="GO" id="GO:0015190">
    <property type="term" value="F:L-leucine transmembrane transporter activity"/>
    <property type="evidence" value="ECO:0007669"/>
    <property type="project" value="TreeGrafter"/>
</dbReference>
<dbReference type="Proteomes" id="UP000321523">
    <property type="component" value="Unassembled WGS sequence"/>
</dbReference>
<evidence type="ECO:0000256" key="4">
    <source>
        <dbReference type="ARBA" id="ARBA00022519"/>
    </source>
</evidence>
<dbReference type="Pfam" id="PF02653">
    <property type="entry name" value="BPD_transp_2"/>
    <property type="match status" value="1"/>
</dbReference>
<reference evidence="11 12" key="1">
    <citation type="submission" date="2019-07" db="EMBL/GenBank/DDBJ databases">
        <title>Whole genome shotgun sequence of Skermanella aerolata NBRC 106429.</title>
        <authorList>
            <person name="Hosoyama A."/>
            <person name="Uohara A."/>
            <person name="Ohji S."/>
            <person name="Ichikawa N."/>
        </authorList>
    </citation>
    <scope>NUCLEOTIDE SEQUENCE [LARGE SCALE GENOMIC DNA]</scope>
    <source>
        <strain evidence="11 12">NBRC 106429</strain>
    </source>
</reference>
<evidence type="ECO:0000313" key="12">
    <source>
        <dbReference type="Proteomes" id="UP000321523"/>
    </source>
</evidence>
<keyword evidence="3" id="KW-1003">Cell membrane</keyword>
<evidence type="ECO:0000256" key="5">
    <source>
        <dbReference type="ARBA" id="ARBA00022692"/>
    </source>
</evidence>
<evidence type="ECO:0000256" key="9">
    <source>
        <dbReference type="ARBA" id="ARBA00037998"/>
    </source>
</evidence>
<evidence type="ECO:0008006" key="13">
    <source>
        <dbReference type="Google" id="ProtNLM"/>
    </source>
</evidence>
<keyword evidence="2" id="KW-0813">Transport</keyword>
<dbReference type="GO" id="GO:0005304">
    <property type="term" value="F:L-valine transmembrane transporter activity"/>
    <property type="evidence" value="ECO:0007669"/>
    <property type="project" value="TreeGrafter"/>
</dbReference>
<evidence type="ECO:0000256" key="2">
    <source>
        <dbReference type="ARBA" id="ARBA00022448"/>
    </source>
</evidence>
<evidence type="ECO:0000256" key="8">
    <source>
        <dbReference type="ARBA" id="ARBA00023136"/>
    </source>
</evidence>
<keyword evidence="5 10" id="KW-0812">Transmembrane</keyword>
<evidence type="ECO:0000256" key="6">
    <source>
        <dbReference type="ARBA" id="ARBA00022970"/>
    </source>
</evidence>
<evidence type="ECO:0000256" key="10">
    <source>
        <dbReference type="SAM" id="Phobius"/>
    </source>
</evidence>
<keyword evidence="4" id="KW-0997">Cell inner membrane</keyword>
<dbReference type="GO" id="GO:0015188">
    <property type="term" value="F:L-isoleucine transmembrane transporter activity"/>
    <property type="evidence" value="ECO:0007669"/>
    <property type="project" value="TreeGrafter"/>
</dbReference>
<keyword evidence="12" id="KW-1185">Reference proteome</keyword>
<comment type="subcellular location">
    <subcellularLocation>
        <location evidence="1">Cell membrane</location>
        <topology evidence="1">Multi-pass membrane protein</topology>
    </subcellularLocation>
</comment>
<feature type="transmembrane region" description="Helical" evidence="10">
    <location>
        <begin position="189"/>
        <end position="210"/>
    </location>
</feature>
<feature type="transmembrane region" description="Helical" evidence="10">
    <location>
        <begin position="323"/>
        <end position="346"/>
    </location>
</feature>
<keyword evidence="6" id="KW-0029">Amino-acid transport</keyword>
<dbReference type="InterPro" id="IPR001851">
    <property type="entry name" value="ABC_transp_permease"/>
</dbReference>
<keyword evidence="8 10" id="KW-0472">Membrane</keyword>
<evidence type="ECO:0000256" key="1">
    <source>
        <dbReference type="ARBA" id="ARBA00004651"/>
    </source>
</evidence>
<dbReference type="PANTHER" id="PTHR11795:SF371">
    <property type="entry name" value="HIGH-AFFINITY BRANCHED-CHAIN AMINO ACID TRANSPORT SYSTEM PERMEASE PROTEIN LIVH"/>
    <property type="match status" value="1"/>
</dbReference>
<dbReference type="RefSeq" id="WP_244619531.1">
    <property type="nucleotide sequence ID" value="NZ_BJYZ01000013.1"/>
</dbReference>
<dbReference type="GO" id="GO:0042941">
    <property type="term" value="P:D-alanine transmembrane transport"/>
    <property type="evidence" value="ECO:0007669"/>
    <property type="project" value="TreeGrafter"/>
</dbReference>
<organism evidence="11 12">
    <name type="scientific">Skermanella aerolata</name>
    <dbReference type="NCBI Taxonomy" id="393310"/>
    <lineage>
        <taxon>Bacteria</taxon>
        <taxon>Pseudomonadati</taxon>
        <taxon>Pseudomonadota</taxon>
        <taxon>Alphaproteobacteria</taxon>
        <taxon>Rhodospirillales</taxon>
        <taxon>Azospirillaceae</taxon>
        <taxon>Skermanella</taxon>
    </lineage>
</organism>
<comment type="similarity">
    <text evidence="9">Belongs to the binding-protein-dependent transport system permease family. LivHM subfamily.</text>
</comment>
<dbReference type="EMBL" id="BJYZ01000013">
    <property type="protein sequence ID" value="GEO38939.1"/>
    <property type="molecule type" value="Genomic_DNA"/>
</dbReference>
<dbReference type="CDD" id="cd06582">
    <property type="entry name" value="TM_PBP1_LivH_like"/>
    <property type="match status" value="1"/>
</dbReference>
<sequence length="427" mass="44711">MTGCGLDPAETASCLRVIAAFEPDADGVEILRQASDPAASNGIVLEYRTADGVERWVNCRFSLRRVENAPLELAGVATSREGILPEMRLFWLRRWLALESGAPVPAALPDTNMTDEAAGTPYAGALYAFQQVLNGSVLGCIYALLAVGFSLVYGIVGRINFAFGELLMLGAYQTVIFAIPLAVMTGTGAWALPVVLLIAVGMTAGQGWAVERLVFRPLRGTATHVPLIAAIGASVFLQEAVRLLQGARDRWLAPVLTDRFTLAGEGVFPVTVSAAQVLIVALTLGLSGALWWLLVRTEFGRSHRACSDDMRMAALLGVDTDRAVAAAFALGAACAGTAGFIVALHYGGVNAYMGALLGFKALTAAIVGGIGSVPGAFLGGLLIAALETGWAAWLPLEGKDVAVFTALIAMLVIRPTGLLGVERTRGD</sequence>
<comment type="caution">
    <text evidence="11">The sequence shown here is derived from an EMBL/GenBank/DDBJ whole genome shotgun (WGS) entry which is preliminary data.</text>
</comment>
<keyword evidence="7 10" id="KW-1133">Transmembrane helix</keyword>
<accession>A0A512DR41</accession>
<gene>
    <name evidence="11" type="ORF">SAE02_30870</name>
</gene>
<dbReference type="PANTHER" id="PTHR11795">
    <property type="entry name" value="BRANCHED-CHAIN AMINO ACID TRANSPORT SYSTEM PERMEASE PROTEIN LIVH"/>
    <property type="match status" value="1"/>
</dbReference>
<feature type="transmembrane region" description="Helical" evidence="10">
    <location>
        <begin position="136"/>
        <end position="156"/>
    </location>
</feature>
<name>A0A512DR41_9PROT</name>
<protein>
    <recommendedName>
        <fullName evidence="13">Branched-chain amino acid ABC transporter permease</fullName>
    </recommendedName>
</protein>
<dbReference type="InterPro" id="IPR052157">
    <property type="entry name" value="BCAA_transport_permease"/>
</dbReference>
<dbReference type="GO" id="GO:0005886">
    <property type="term" value="C:plasma membrane"/>
    <property type="evidence" value="ECO:0007669"/>
    <property type="project" value="UniProtKB-SubCell"/>
</dbReference>
<dbReference type="GO" id="GO:0015808">
    <property type="term" value="P:L-alanine transport"/>
    <property type="evidence" value="ECO:0007669"/>
    <property type="project" value="TreeGrafter"/>
</dbReference>
<feature type="transmembrane region" description="Helical" evidence="10">
    <location>
        <begin position="163"/>
        <end position="183"/>
    </location>
</feature>
<proteinExistence type="inferred from homology"/>
<dbReference type="GO" id="GO:0015192">
    <property type="term" value="F:L-phenylalanine transmembrane transporter activity"/>
    <property type="evidence" value="ECO:0007669"/>
    <property type="project" value="TreeGrafter"/>
</dbReference>
<feature type="transmembrane region" description="Helical" evidence="10">
    <location>
        <begin position="274"/>
        <end position="294"/>
    </location>
</feature>
<evidence type="ECO:0000256" key="3">
    <source>
        <dbReference type="ARBA" id="ARBA00022475"/>
    </source>
</evidence>
<dbReference type="AlphaFoldDB" id="A0A512DR41"/>
<evidence type="ECO:0000313" key="11">
    <source>
        <dbReference type="EMBL" id="GEO38939.1"/>
    </source>
</evidence>
<evidence type="ECO:0000256" key="7">
    <source>
        <dbReference type="ARBA" id="ARBA00022989"/>
    </source>
</evidence>